<feature type="region of interest" description="Disordered" evidence="1">
    <location>
        <begin position="53"/>
        <end position="78"/>
    </location>
</feature>
<name>A0A0P0XH23_ORYSJ</name>
<keyword evidence="3" id="KW-1185">Reference proteome</keyword>
<organism evidence="2 3">
    <name type="scientific">Oryza sativa subsp. japonica</name>
    <name type="common">Rice</name>
    <dbReference type="NCBI Taxonomy" id="39947"/>
    <lineage>
        <taxon>Eukaryota</taxon>
        <taxon>Viridiplantae</taxon>
        <taxon>Streptophyta</taxon>
        <taxon>Embryophyta</taxon>
        <taxon>Tracheophyta</taxon>
        <taxon>Spermatophyta</taxon>
        <taxon>Magnoliopsida</taxon>
        <taxon>Liliopsida</taxon>
        <taxon>Poales</taxon>
        <taxon>Poaceae</taxon>
        <taxon>BOP clade</taxon>
        <taxon>Oryzoideae</taxon>
        <taxon>Oryzeae</taxon>
        <taxon>Oryzinae</taxon>
        <taxon>Oryza</taxon>
        <taxon>Oryza sativa</taxon>
    </lineage>
</organism>
<dbReference type="PaxDb" id="39947-A0A0P0XH23"/>
<proteinExistence type="predicted"/>
<reference evidence="2 3" key="3">
    <citation type="journal article" date="2013" name="Rice">
        <title>Improvement of the Oryza sativa Nipponbare reference genome using next generation sequence and optical map data.</title>
        <authorList>
            <person name="Kawahara Y."/>
            <person name="de la Bastide M."/>
            <person name="Hamilton J.P."/>
            <person name="Kanamori H."/>
            <person name="McCombie W.R."/>
            <person name="Ouyang S."/>
            <person name="Schwartz D.C."/>
            <person name="Tanaka T."/>
            <person name="Wu J."/>
            <person name="Zhou S."/>
            <person name="Childs K.L."/>
            <person name="Davidson R.M."/>
            <person name="Lin H."/>
            <person name="Quesada-Ocampo L."/>
            <person name="Vaillancourt B."/>
            <person name="Sakai H."/>
            <person name="Lee S.S."/>
            <person name="Kim J."/>
            <person name="Numa H."/>
            <person name="Itoh T."/>
            <person name="Buell C.R."/>
            <person name="Matsumoto T."/>
        </authorList>
    </citation>
    <scope>NUCLEOTIDE SEQUENCE [LARGE SCALE GENOMIC DNA]</scope>
    <source>
        <strain evidence="3">cv. Nipponbare</strain>
    </source>
</reference>
<sequence length="78" mass="8844">KRLLLLLPPARVRRETLGVRFSELGRRDEGRLPLVREGKARYLDRVALRQPGVDHGRRCPRRRSAGGGDPRGGRHLEG</sequence>
<dbReference type="AlphaFoldDB" id="A0A0P0XH23"/>
<dbReference type="InParanoid" id="A0A0P0XH23"/>
<reference evidence="2 3" key="2">
    <citation type="journal article" date="2013" name="Plant Cell Physiol.">
        <title>Rice Annotation Project Database (RAP-DB): an integrative and interactive database for rice genomics.</title>
        <authorList>
            <person name="Sakai H."/>
            <person name="Lee S.S."/>
            <person name="Tanaka T."/>
            <person name="Numa H."/>
            <person name="Kim J."/>
            <person name="Kawahara Y."/>
            <person name="Wakimoto H."/>
            <person name="Yang C.C."/>
            <person name="Iwamoto M."/>
            <person name="Abe T."/>
            <person name="Yamada Y."/>
            <person name="Muto A."/>
            <person name="Inokuchi H."/>
            <person name="Ikemura T."/>
            <person name="Matsumoto T."/>
            <person name="Sasaki T."/>
            <person name="Itoh T."/>
        </authorList>
    </citation>
    <scope>NUCLEOTIDE SEQUENCE [LARGE SCALE GENOMIC DNA]</scope>
    <source>
        <strain evidence="3">cv. Nipponbare</strain>
    </source>
</reference>
<feature type="non-terminal residue" evidence="2">
    <location>
        <position position="1"/>
    </location>
</feature>
<evidence type="ECO:0000313" key="3">
    <source>
        <dbReference type="Proteomes" id="UP000059680"/>
    </source>
</evidence>
<evidence type="ECO:0000256" key="1">
    <source>
        <dbReference type="SAM" id="MobiDB-lite"/>
    </source>
</evidence>
<feature type="non-terminal residue" evidence="2">
    <location>
        <position position="78"/>
    </location>
</feature>
<accession>A0A0P0XH23</accession>
<protein>
    <submittedName>
        <fullName evidence="2">Os08g0487050 protein</fullName>
    </submittedName>
</protein>
<dbReference type="Proteomes" id="UP000059680">
    <property type="component" value="Chromosome 8"/>
</dbReference>
<reference evidence="3" key="1">
    <citation type="journal article" date="2005" name="Nature">
        <title>The map-based sequence of the rice genome.</title>
        <authorList>
            <consortium name="International rice genome sequencing project (IRGSP)"/>
            <person name="Matsumoto T."/>
            <person name="Wu J."/>
            <person name="Kanamori H."/>
            <person name="Katayose Y."/>
            <person name="Fujisawa M."/>
            <person name="Namiki N."/>
            <person name="Mizuno H."/>
            <person name="Yamamoto K."/>
            <person name="Antonio B.A."/>
            <person name="Baba T."/>
            <person name="Sakata K."/>
            <person name="Nagamura Y."/>
            <person name="Aoki H."/>
            <person name="Arikawa K."/>
            <person name="Arita K."/>
            <person name="Bito T."/>
            <person name="Chiden Y."/>
            <person name="Fujitsuka N."/>
            <person name="Fukunaka R."/>
            <person name="Hamada M."/>
            <person name="Harada C."/>
            <person name="Hayashi A."/>
            <person name="Hijishita S."/>
            <person name="Honda M."/>
            <person name="Hosokawa S."/>
            <person name="Ichikawa Y."/>
            <person name="Idonuma A."/>
            <person name="Iijima M."/>
            <person name="Ikeda M."/>
            <person name="Ikeno M."/>
            <person name="Ito K."/>
            <person name="Ito S."/>
            <person name="Ito T."/>
            <person name="Ito Y."/>
            <person name="Ito Y."/>
            <person name="Iwabuchi A."/>
            <person name="Kamiya K."/>
            <person name="Karasawa W."/>
            <person name="Kurita K."/>
            <person name="Katagiri S."/>
            <person name="Kikuta A."/>
            <person name="Kobayashi H."/>
            <person name="Kobayashi N."/>
            <person name="Machita K."/>
            <person name="Maehara T."/>
            <person name="Masukawa M."/>
            <person name="Mizubayashi T."/>
            <person name="Mukai Y."/>
            <person name="Nagasaki H."/>
            <person name="Nagata Y."/>
            <person name="Naito S."/>
            <person name="Nakashima M."/>
            <person name="Nakama Y."/>
            <person name="Nakamichi Y."/>
            <person name="Nakamura M."/>
            <person name="Meguro A."/>
            <person name="Negishi M."/>
            <person name="Ohta I."/>
            <person name="Ohta T."/>
            <person name="Okamoto M."/>
            <person name="Ono N."/>
            <person name="Saji S."/>
            <person name="Sakaguchi M."/>
            <person name="Sakai K."/>
            <person name="Shibata M."/>
            <person name="Shimokawa T."/>
            <person name="Song J."/>
            <person name="Takazaki Y."/>
            <person name="Terasawa K."/>
            <person name="Tsugane M."/>
            <person name="Tsuji K."/>
            <person name="Ueda S."/>
            <person name="Waki K."/>
            <person name="Yamagata H."/>
            <person name="Yamamoto M."/>
            <person name="Yamamoto S."/>
            <person name="Yamane H."/>
            <person name="Yoshiki S."/>
            <person name="Yoshihara R."/>
            <person name="Yukawa K."/>
            <person name="Zhong H."/>
            <person name="Yano M."/>
            <person name="Yuan Q."/>
            <person name="Ouyang S."/>
            <person name="Liu J."/>
            <person name="Jones K.M."/>
            <person name="Gansberger K."/>
            <person name="Moffat K."/>
            <person name="Hill J."/>
            <person name="Bera J."/>
            <person name="Fadrosh D."/>
            <person name="Jin S."/>
            <person name="Johri S."/>
            <person name="Kim M."/>
            <person name="Overton L."/>
            <person name="Reardon M."/>
            <person name="Tsitrin T."/>
            <person name="Vuong H."/>
            <person name="Weaver B."/>
            <person name="Ciecko A."/>
            <person name="Tallon L."/>
            <person name="Jackson J."/>
            <person name="Pai G."/>
            <person name="Aken S.V."/>
            <person name="Utterback T."/>
            <person name="Reidmuller S."/>
            <person name="Feldblyum T."/>
            <person name="Hsiao J."/>
            <person name="Zismann V."/>
            <person name="Iobst S."/>
            <person name="de Vazeille A.R."/>
            <person name="Buell C.R."/>
            <person name="Ying K."/>
            <person name="Li Y."/>
            <person name="Lu T."/>
            <person name="Huang Y."/>
            <person name="Zhao Q."/>
            <person name="Feng Q."/>
            <person name="Zhang L."/>
            <person name="Zhu J."/>
            <person name="Weng Q."/>
            <person name="Mu J."/>
            <person name="Lu Y."/>
            <person name="Fan D."/>
            <person name="Liu Y."/>
            <person name="Guan J."/>
            <person name="Zhang Y."/>
            <person name="Yu S."/>
            <person name="Liu X."/>
            <person name="Zhang Y."/>
            <person name="Hong G."/>
            <person name="Han B."/>
            <person name="Choisne N."/>
            <person name="Demange N."/>
            <person name="Orjeda G."/>
            <person name="Samain S."/>
            <person name="Cattolico L."/>
            <person name="Pelletier E."/>
            <person name="Couloux A."/>
            <person name="Segurens B."/>
            <person name="Wincker P."/>
            <person name="D'Hont A."/>
            <person name="Scarpelli C."/>
            <person name="Weissenbach J."/>
            <person name="Salanoubat M."/>
            <person name="Quetier F."/>
            <person name="Yu Y."/>
            <person name="Kim H.R."/>
            <person name="Rambo T."/>
            <person name="Currie J."/>
            <person name="Collura K."/>
            <person name="Luo M."/>
            <person name="Yang T."/>
            <person name="Ammiraju J.S.S."/>
            <person name="Engler F."/>
            <person name="Soderlund C."/>
            <person name="Wing R.A."/>
            <person name="Palmer L.E."/>
            <person name="de la Bastide M."/>
            <person name="Spiegel L."/>
            <person name="Nascimento L."/>
            <person name="Zutavern T."/>
            <person name="O'Shaughnessy A."/>
            <person name="Dike S."/>
            <person name="Dedhia N."/>
            <person name="Preston R."/>
            <person name="Balija V."/>
            <person name="McCombie W.R."/>
            <person name="Chow T."/>
            <person name="Chen H."/>
            <person name="Chung M."/>
            <person name="Chen C."/>
            <person name="Shaw J."/>
            <person name="Wu H."/>
            <person name="Hsiao K."/>
            <person name="Chao Y."/>
            <person name="Chu M."/>
            <person name="Cheng C."/>
            <person name="Hour A."/>
            <person name="Lee P."/>
            <person name="Lin S."/>
            <person name="Lin Y."/>
            <person name="Liou J."/>
            <person name="Liu S."/>
            <person name="Hsing Y."/>
            <person name="Raghuvanshi S."/>
            <person name="Mohanty A."/>
            <person name="Bharti A.K."/>
            <person name="Gaur A."/>
            <person name="Gupta V."/>
            <person name="Kumar D."/>
            <person name="Ravi V."/>
            <person name="Vij S."/>
            <person name="Kapur A."/>
            <person name="Khurana P."/>
            <person name="Khurana P."/>
            <person name="Khurana J.P."/>
            <person name="Tyagi A.K."/>
            <person name="Gaikwad K."/>
            <person name="Singh A."/>
            <person name="Dalal V."/>
            <person name="Srivastava S."/>
            <person name="Dixit A."/>
            <person name="Pal A.K."/>
            <person name="Ghazi I.A."/>
            <person name="Yadav M."/>
            <person name="Pandit A."/>
            <person name="Bhargava A."/>
            <person name="Sureshbabu K."/>
            <person name="Batra K."/>
            <person name="Sharma T.R."/>
            <person name="Mohapatra T."/>
            <person name="Singh N.K."/>
            <person name="Messing J."/>
            <person name="Nelson A.B."/>
            <person name="Fuks G."/>
            <person name="Kavchok S."/>
            <person name="Keizer G."/>
            <person name="Linton E."/>
            <person name="Llaca V."/>
            <person name="Song R."/>
            <person name="Tanyolac B."/>
            <person name="Young S."/>
            <person name="Ho-Il K."/>
            <person name="Hahn J.H."/>
            <person name="Sangsakoo G."/>
            <person name="Vanavichit A."/>
            <person name="de Mattos Luiz.A.T."/>
            <person name="Zimmer P.D."/>
            <person name="Malone G."/>
            <person name="Dellagostin O."/>
            <person name="de Oliveira A.C."/>
            <person name="Bevan M."/>
            <person name="Bancroft I."/>
            <person name="Minx P."/>
            <person name="Cordum H."/>
            <person name="Wilson R."/>
            <person name="Cheng Z."/>
            <person name="Jin W."/>
            <person name="Jiang J."/>
            <person name="Leong S.A."/>
            <person name="Iwama H."/>
            <person name="Gojobori T."/>
            <person name="Itoh T."/>
            <person name="Niimura Y."/>
            <person name="Fujii Y."/>
            <person name="Habara T."/>
            <person name="Sakai H."/>
            <person name="Sato Y."/>
            <person name="Wilson G."/>
            <person name="Kumar K."/>
            <person name="McCouch S."/>
            <person name="Juretic N."/>
            <person name="Hoen D."/>
            <person name="Wright S."/>
            <person name="Bruskiewich R."/>
            <person name="Bureau T."/>
            <person name="Miyao A."/>
            <person name="Hirochika H."/>
            <person name="Nishikawa T."/>
            <person name="Kadowaki K."/>
            <person name="Sugiura M."/>
            <person name="Burr B."/>
            <person name="Sasaki T."/>
        </authorList>
    </citation>
    <scope>NUCLEOTIDE SEQUENCE [LARGE SCALE GENOMIC DNA]</scope>
    <source>
        <strain evidence="3">cv. Nipponbare</strain>
    </source>
</reference>
<gene>
    <name evidence="2" type="ordered locus">Os08g0487050</name>
    <name evidence="2" type="ORF">OSNPB_080487050</name>
</gene>
<evidence type="ECO:0000313" key="2">
    <source>
        <dbReference type="EMBL" id="BAT05988.1"/>
    </source>
</evidence>
<dbReference type="EMBL" id="AP014964">
    <property type="protein sequence ID" value="BAT05988.1"/>
    <property type="molecule type" value="Genomic_DNA"/>
</dbReference>